<feature type="domain" description="PAC" evidence="6">
    <location>
        <begin position="237"/>
        <end position="290"/>
    </location>
</feature>
<dbReference type="Pfam" id="PF08447">
    <property type="entry name" value="PAS_3"/>
    <property type="match status" value="2"/>
</dbReference>
<evidence type="ECO:0000256" key="3">
    <source>
        <dbReference type="ARBA" id="ARBA00012528"/>
    </source>
</evidence>
<dbReference type="Pfam" id="PF00990">
    <property type="entry name" value="GGDEF"/>
    <property type="match status" value="1"/>
</dbReference>
<feature type="domain" description="GGDEF" evidence="7">
    <location>
        <begin position="454"/>
        <end position="585"/>
    </location>
</feature>
<evidence type="ECO:0000259" key="6">
    <source>
        <dbReference type="PROSITE" id="PS50113"/>
    </source>
</evidence>
<feature type="domain" description="PAS" evidence="5">
    <location>
        <begin position="159"/>
        <end position="233"/>
    </location>
</feature>
<dbReference type="EMBL" id="MSTQ01000002">
    <property type="protein sequence ID" value="OLU05479.1"/>
    <property type="molecule type" value="Genomic_DNA"/>
</dbReference>
<comment type="cofactor">
    <cofactor evidence="1">
        <name>Mg(2+)</name>
        <dbReference type="ChEBI" id="CHEBI:18420"/>
    </cofactor>
</comment>
<proteinExistence type="predicted"/>
<dbReference type="CDD" id="cd00130">
    <property type="entry name" value="PAS"/>
    <property type="match status" value="2"/>
</dbReference>
<dbReference type="AlphaFoldDB" id="A0A1H0U3Q8"/>
<dbReference type="NCBIfam" id="TIGR00254">
    <property type="entry name" value="GGDEF"/>
    <property type="match status" value="1"/>
</dbReference>
<dbReference type="FunFam" id="3.30.70.270:FF:000001">
    <property type="entry name" value="Diguanylate cyclase domain protein"/>
    <property type="match status" value="1"/>
</dbReference>
<dbReference type="Gene3D" id="3.30.450.40">
    <property type="match status" value="1"/>
</dbReference>
<dbReference type="SMART" id="SM00267">
    <property type="entry name" value="GGDEF"/>
    <property type="match status" value="1"/>
</dbReference>
<dbReference type="SMART" id="SM00086">
    <property type="entry name" value="PAC"/>
    <property type="match status" value="2"/>
</dbReference>
<evidence type="ECO:0000313" key="8">
    <source>
        <dbReference type="EMBL" id="OLU05479.1"/>
    </source>
</evidence>
<dbReference type="EC" id="2.7.7.65" evidence="3"/>
<dbReference type="GO" id="GO:0005886">
    <property type="term" value="C:plasma membrane"/>
    <property type="evidence" value="ECO:0007669"/>
    <property type="project" value="UniProtKB-SubCell"/>
</dbReference>
<protein>
    <recommendedName>
        <fullName evidence="3">diguanylate cyclase</fullName>
        <ecNumber evidence="3">2.7.7.65</ecNumber>
    </recommendedName>
</protein>
<dbReference type="InterPro" id="IPR050469">
    <property type="entry name" value="Diguanylate_Cyclase"/>
</dbReference>
<evidence type="ECO:0000313" key="9">
    <source>
        <dbReference type="EMBL" id="SDP60922.1"/>
    </source>
</evidence>
<dbReference type="Proteomes" id="UP000198549">
    <property type="component" value="Chromosome I"/>
</dbReference>
<organism evidence="9 11">
    <name type="scientific">Pseudomonas reinekei</name>
    <dbReference type="NCBI Taxonomy" id="395598"/>
    <lineage>
        <taxon>Bacteria</taxon>
        <taxon>Pseudomonadati</taxon>
        <taxon>Pseudomonadota</taxon>
        <taxon>Gammaproteobacteria</taxon>
        <taxon>Pseudomonadales</taxon>
        <taxon>Pseudomonadaceae</taxon>
        <taxon>Pseudomonas</taxon>
    </lineage>
</organism>
<dbReference type="PANTHER" id="PTHR45138">
    <property type="entry name" value="REGULATORY COMPONENTS OF SENSORY TRANSDUCTION SYSTEM"/>
    <property type="match status" value="1"/>
</dbReference>
<accession>A0A1H0U3Q8</accession>
<dbReference type="Gene3D" id="3.30.450.20">
    <property type="entry name" value="PAS domain"/>
    <property type="match status" value="2"/>
</dbReference>
<dbReference type="InterPro" id="IPR000700">
    <property type="entry name" value="PAS-assoc_C"/>
</dbReference>
<evidence type="ECO:0000259" key="7">
    <source>
        <dbReference type="PROSITE" id="PS50887"/>
    </source>
</evidence>
<dbReference type="InterPro" id="IPR029016">
    <property type="entry name" value="GAF-like_dom_sf"/>
</dbReference>
<dbReference type="GO" id="GO:0043709">
    <property type="term" value="P:cell adhesion involved in single-species biofilm formation"/>
    <property type="evidence" value="ECO:0007669"/>
    <property type="project" value="TreeGrafter"/>
</dbReference>
<reference evidence="10" key="3">
    <citation type="submission" date="2017-01" db="EMBL/GenBank/DDBJ databases">
        <authorList>
            <person name="Poblete-Castro I."/>
        </authorList>
    </citation>
    <scope>NUCLEOTIDE SEQUENCE [LARGE SCALE GENOMIC DNA]</scope>
    <source>
        <strain evidence="10">DSM 18361 / CCUG 53116 / MT1</strain>
    </source>
</reference>
<sequence length="585" mass="64541">MLSSKSTSPAGSRDERFDGLLHMVRRQFGVLAVLLTTGAQDLQRFCASAGPIVRDTLPDLRMPLPSDANAHTLLLVPDISRDEHLRNHQLTKTFPSLRFLAACPLQAPDGGQLGLLCLLHDQPRELDAEQQKGLQEFAQLAVGALLLKESDRAEFELPSESERRKALAIVTSGTGVWDRNMLTGKVNYSSSWKALLGYTNNEVGDDAAEAYTRIHPTDFAYVLAVYQEAIDGRTEVFEVEHRLRCRDGSYKWVCSRGKVVEYDCAGKPVRMVGTTTDVTAMYALSEQIQLKAALLTDLTNEVPGMVFQNLRQVHGQYSFSFVSIGARDIYGVTPEQLMQDADILHLIIHPDDLAAYLGSLEASARDLKPWSLEYRVVLPGGGAAWRHGAARPRALADGSVLWHGIITNITERKLIEAELHVLASTDSLTQLSNRRHFMQHLESELARVQRSAGYPAVILMFDLDHFKAINDRWGHSVGDLALQHFSAILCRQLRRTDAAGRMGGEEFAVVLSDASVNEAKIFAQRVQDELASAPLDHGDESLTLAVSVGIASLHSTDVSAEASLSRSDKALYCAKRAGRNRIECY</sequence>
<dbReference type="InterPro" id="IPR001610">
    <property type="entry name" value="PAC"/>
</dbReference>
<reference evidence="9 11" key="1">
    <citation type="submission" date="2016-10" db="EMBL/GenBank/DDBJ databases">
        <authorList>
            <person name="de Groot N.N."/>
        </authorList>
    </citation>
    <scope>NUCLEOTIDE SEQUENCE [LARGE SCALE GENOMIC DNA]</scope>
    <source>
        <strain evidence="9 11">BS3776</strain>
    </source>
</reference>
<dbReference type="GO" id="GO:1902201">
    <property type="term" value="P:negative regulation of bacterial-type flagellum-dependent cell motility"/>
    <property type="evidence" value="ECO:0007669"/>
    <property type="project" value="TreeGrafter"/>
</dbReference>
<dbReference type="PANTHER" id="PTHR45138:SF9">
    <property type="entry name" value="DIGUANYLATE CYCLASE DGCM-RELATED"/>
    <property type="match status" value="1"/>
</dbReference>
<dbReference type="InterPro" id="IPR000160">
    <property type="entry name" value="GGDEF_dom"/>
</dbReference>
<dbReference type="SUPFAM" id="SSF55781">
    <property type="entry name" value="GAF domain-like"/>
    <property type="match status" value="1"/>
</dbReference>
<dbReference type="PROSITE" id="PS50113">
    <property type="entry name" value="PAC"/>
    <property type="match status" value="1"/>
</dbReference>
<dbReference type="InterPro" id="IPR029787">
    <property type="entry name" value="Nucleotide_cyclase"/>
</dbReference>
<dbReference type="InterPro" id="IPR000014">
    <property type="entry name" value="PAS"/>
</dbReference>
<dbReference type="SUPFAM" id="SSF55073">
    <property type="entry name" value="Nucleotide cyclase"/>
    <property type="match status" value="1"/>
</dbReference>
<name>A0A1H0U3Q8_PSERE</name>
<evidence type="ECO:0000313" key="11">
    <source>
        <dbReference type="Proteomes" id="UP000198549"/>
    </source>
</evidence>
<keyword evidence="10" id="KW-1185">Reference proteome</keyword>
<dbReference type="RefSeq" id="WP_075945230.1">
    <property type="nucleotide sequence ID" value="NZ_LT629709.1"/>
</dbReference>
<evidence type="ECO:0000256" key="4">
    <source>
        <dbReference type="ARBA" id="ARBA00034247"/>
    </source>
</evidence>
<evidence type="ECO:0000256" key="1">
    <source>
        <dbReference type="ARBA" id="ARBA00001946"/>
    </source>
</evidence>
<dbReference type="SUPFAM" id="SSF55785">
    <property type="entry name" value="PYP-like sensor domain (PAS domain)"/>
    <property type="match status" value="2"/>
</dbReference>
<gene>
    <name evidence="8" type="ORF">BVK86_04205</name>
    <name evidence="9" type="ORF">SAMN04490202_5125</name>
</gene>
<comment type="subcellular location">
    <subcellularLocation>
        <location evidence="2">Cell inner membrane</location>
    </subcellularLocation>
</comment>
<dbReference type="PROSITE" id="PS50112">
    <property type="entry name" value="PAS"/>
    <property type="match status" value="1"/>
</dbReference>
<reference evidence="8" key="2">
    <citation type="submission" date="2017-01" db="EMBL/GenBank/DDBJ databases">
        <authorList>
            <person name="Mah S.A."/>
            <person name="Swanson W.J."/>
            <person name="Moy G.W."/>
            <person name="Vacquier V.D."/>
        </authorList>
    </citation>
    <scope>NUCLEOTIDE SEQUENCE [LARGE SCALE GENOMIC DNA]</scope>
    <source>
        <strain evidence="8">MT1</strain>
    </source>
</reference>
<dbReference type="InterPro" id="IPR035965">
    <property type="entry name" value="PAS-like_dom_sf"/>
</dbReference>
<dbReference type="GO" id="GO:0052621">
    <property type="term" value="F:diguanylate cyclase activity"/>
    <property type="evidence" value="ECO:0007669"/>
    <property type="project" value="UniProtKB-EC"/>
</dbReference>
<dbReference type="CDD" id="cd01949">
    <property type="entry name" value="GGDEF"/>
    <property type="match status" value="1"/>
</dbReference>
<dbReference type="InterPro" id="IPR013655">
    <property type="entry name" value="PAS_fold_3"/>
</dbReference>
<evidence type="ECO:0000256" key="2">
    <source>
        <dbReference type="ARBA" id="ARBA00004533"/>
    </source>
</evidence>
<dbReference type="NCBIfam" id="TIGR00229">
    <property type="entry name" value="sensory_box"/>
    <property type="match status" value="1"/>
</dbReference>
<dbReference type="PROSITE" id="PS50887">
    <property type="entry name" value="GGDEF"/>
    <property type="match status" value="1"/>
</dbReference>
<dbReference type="Gene3D" id="3.30.70.270">
    <property type="match status" value="1"/>
</dbReference>
<dbReference type="EMBL" id="LT629709">
    <property type="protein sequence ID" value="SDP60922.1"/>
    <property type="molecule type" value="Genomic_DNA"/>
</dbReference>
<dbReference type="Proteomes" id="UP000186756">
    <property type="component" value="Unassembled WGS sequence"/>
</dbReference>
<dbReference type="InterPro" id="IPR043128">
    <property type="entry name" value="Rev_trsase/Diguanyl_cyclase"/>
</dbReference>
<evidence type="ECO:0000313" key="10">
    <source>
        <dbReference type="Proteomes" id="UP000186756"/>
    </source>
</evidence>
<comment type="catalytic activity">
    <reaction evidence="4">
        <text>2 GTP = 3',3'-c-di-GMP + 2 diphosphate</text>
        <dbReference type="Rhea" id="RHEA:24898"/>
        <dbReference type="ChEBI" id="CHEBI:33019"/>
        <dbReference type="ChEBI" id="CHEBI:37565"/>
        <dbReference type="ChEBI" id="CHEBI:58805"/>
        <dbReference type="EC" id="2.7.7.65"/>
    </reaction>
</comment>
<evidence type="ECO:0000259" key="5">
    <source>
        <dbReference type="PROSITE" id="PS50112"/>
    </source>
</evidence>